<keyword evidence="1" id="KW-0812">Transmembrane</keyword>
<protein>
    <submittedName>
        <fullName evidence="2">ABC transporter permease subunit</fullName>
    </submittedName>
</protein>
<dbReference type="AlphaFoldDB" id="A0A541BP61"/>
<feature type="transmembrane region" description="Helical" evidence="1">
    <location>
        <begin position="78"/>
        <end position="101"/>
    </location>
</feature>
<organism evidence="2 3">
    <name type="scientific">Rhodococcus spelaei</name>
    <dbReference type="NCBI Taxonomy" id="2546320"/>
    <lineage>
        <taxon>Bacteria</taxon>
        <taxon>Bacillati</taxon>
        <taxon>Actinomycetota</taxon>
        <taxon>Actinomycetes</taxon>
        <taxon>Mycobacteriales</taxon>
        <taxon>Nocardiaceae</taxon>
        <taxon>Rhodococcus</taxon>
    </lineage>
</organism>
<evidence type="ECO:0000313" key="2">
    <source>
        <dbReference type="EMBL" id="TQF74102.1"/>
    </source>
</evidence>
<keyword evidence="1" id="KW-1133">Transmembrane helix</keyword>
<dbReference type="RefSeq" id="WP_142095928.1">
    <property type="nucleotide sequence ID" value="NZ_VIGH01000002.1"/>
</dbReference>
<accession>A0A541BP61</accession>
<name>A0A541BP61_9NOCA</name>
<dbReference type="Proteomes" id="UP000316256">
    <property type="component" value="Unassembled WGS sequence"/>
</dbReference>
<keyword evidence="1" id="KW-0472">Membrane</keyword>
<keyword evidence="3" id="KW-1185">Reference proteome</keyword>
<evidence type="ECO:0000256" key="1">
    <source>
        <dbReference type="SAM" id="Phobius"/>
    </source>
</evidence>
<proteinExistence type="predicted"/>
<sequence>MNTLTASSRAEFLRLRTWPSLWVLLSAWLVLNLTFVYVFNYLTYRSDGGTGFGAAVPRSVLLARMLPGAVPEVLTQGMAMFGGALILTLGALAAGSGYGWGTWKTALTQGPGRLTAIGGTLVALAVVVAALVVVVFAVDLGVSSIVAGAESQPMRLPWVGDSARAIGAGMLILGMWTACGVLIGTLARGPALAVGLGLVWVLVVENLLRGVGAVLDPIRFVTDYLPGTAAGSLAGGLGGAASDAERTPGVLTVLGPGLAAAVLAVYLVVFVVATAVVLRRRDVD</sequence>
<evidence type="ECO:0000313" key="3">
    <source>
        <dbReference type="Proteomes" id="UP000316256"/>
    </source>
</evidence>
<feature type="transmembrane region" description="Helical" evidence="1">
    <location>
        <begin position="121"/>
        <end position="142"/>
    </location>
</feature>
<feature type="transmembrane region" description="Helical" evidence="1">
    <location>
        <begin position="253"/>
        <end position="278"/>
    </location>
</feature>
<gene>
    <name evidence="2" type="ORF">FK531_05470</name>
</gene>
<feature type="transmembrane region" description="Helical" evidence="1">
    <location>
        <begin position="189"/>
        <end position="208"/>
    </location>
</feature>
<dbReference type="EMBL" id="VIGH01000002">
    <property type="protein sequence ID" value="TQF74102.1"/>
    <property type="molecule type" value="Genomic_DNA"/>
</dbReference>
<dbReference type="OrthoDB" id="3376858at2"/>
<comment type="caution">
    <text evidence="2">The sequence shown here is derived from an EMBL/GenBank/DDBJ whole genome shotgun (WGS) entry which is preliminary data.</text>
</comment>
<feature type="transmembrane region" description="Helical" evidence="1">
    <location>
        <begin position="163"/>
        <end position="183"/>
    </location>
</feature>
<feature type="transmembrane region" description="Helical" evidence="1">
    <location>
        <begin position="21"/>
        <end position="42"/>
    </location>
</feature>
<reference evidence="2 3" key="1">
    <citation type="submission" date="2019-06" db="EMBL/GenBank/DDBJ databases">
        <title>Rhodococcus spaelei sp. nov., isolated from a cave.</title>
        <authorList>
            <person name="Lee S.D."/>
        </authorList>
    </citation>
    <scope>NUCLEOTIDE SEQUENCE [LARGE SCALE GENOMIC DNA]</scope>
    <source>
        <strain evidence="2 3">C9-5</strain>
    </source>
</reference>